<dbReference type="Proteomes" id="UP000613740">
    <property type="component" value="Unassembled WGS sequence"/>
</dbReference>
<feature type="compositionally biased region" description="Low complexity" evidence="1">
    <location>
        <begin position="124"/>
        <end position="139"/>
    </location>
</feature>
<accession>A0A835VRL2</accession>
<protein>
    <submittedName>
        <fullName evidence="2">Uncharacterized protein</fullName>
    </submittedName>
</protein>
<feature type="compositionally biased region" description="Low complexity" evidence="1">
    <location>
        <begin position="214"/>
        <end position="248"/>
    </location>
</feature>
<dbReference type="OrthoDB" id="10535115at2759"/>
<evidence type="ECO:0000313" key="2">
    <source>
        <dbReference type="EMBL" id="KAG2425215.1"/>
    </source>
</evidence>
<evidence type="ECO:0000313" key="3">
    <source>
        <dbReference type="Proteomes" id="UP000613740"/>
    </source>
</evidence>
<feature type="region of interest" description="Disordered" evidence="1">
    <location>
        <begin position="110"/>
        <end position="156"/>
    </location>
</feature>
<name>A0A835VRL2_9CHLO</name>
<keyword evidence="3" id="KW-1185">Reference proteome</keyword>
<reference evidence="2" key="1">
    <citation type="journal article" date="2020" name="bioRxiv">
        <title>Comparative genomics of Chlamydomonas.</title>
        <authorList>
            <person name="Craig R.J."/>
            <person name="Hasan A.R."/>
            <person name="Ness R.W."/>
            <person name="Keightley P.D."/>
        </authorList>
    </citation>
    <scope>NUCLEOTIDE SEQUENCE</scope>
    <source>
        <strain evidence="2">CCAP 11/173</strain>
    </source>
</reference>
<feature type="region of interest" description="Disordered" evidence="1">
    <location>
        <begin position="204"/>
        <end position="280"/>
    </location>
</feature>
<evidence type="ECO:0000256" key="1">
    <source>
        <dbReference type="SAM" id="MobiDB-lite"/>
    </source>
</evidence>
<organism evidence="2 3">
    <name type="scientific">Chlamydomonas schloesseri</name>
    <dbReference type="NCBI Taxonomy" id="2026947"/>
    <lineage>
        <taxon>Eukaryota</taxon>
        <taxon>Viridiplantae</taxon>
        <taxon>Chlorophyta</taxon>
        <taxon>core chlorophytes</taxon>
        <taxon>Chlorophyceae</taxon>
        <taxon>CS clade</taxon>
        <taxon>Chlamydomonadales</taxon>
        <taxon>Chlamydomonadaceae</taxon>
        <taxon>Chlamydomonas</taxon>
    </lineage>
</organism>
<feature type="compositionally biased region" description="Low complexity" evidence="1">
    <location>
        <begin position="1"/>
        <end position="36"/>
    </location>
</feature>
<comment type="caution">
    <text evidence="2">The sequence shown here is derived from an EMBL/GenBank/DDBJ whole genome shotgun (WGS) entry which is preliminary data.</text>
</comment>
<dbReference type="AlphaFoldDB" id="A0A835VRL2"/>
<feature type="region of interest" description="Disordered" evidence="1">
    <location>
        <begin position="1"/>
        <end position="39"/>
    </location>
</feature>
<sequence length="487" mass="49152">MSSASSHTASAAPGLTLSLDADSSRDSSPGRGSSLPTSAFVSRANTLYDELLAASSDGGSSKERAEGSMEPEPAATRLKLTDKTLIQGSFAYERGSRALWLDRHATLQRAVAEEATSSTPDAGSPSQQPQSPSWSPSAPIGGSGRQPLTSGDDCSRCELRAASVTPAGSPDGAGAATGGYSPAYLPTWAISQSMVWSLAQRYVTSHPPPPHSPSSPSQQQPTPQACCGDSTGSATAAAGTEASTVEAAPAVSQHPQQQARPLRALRKQQSSSAASCWHSVRRREAPPLPFGIGPVGMSAAQKQFRKVAIGLIAKGRFEMRKSVREVQQELAAANAAATCGSSTHATAADAAAAVSRAAAAAAATNAPTSAISRKASGKPGGGGLGHTVAHAVADTLAAGASPSARAAVRARVRAVVAGVSVAYAAANLGGCTDALMHVDFSNDPASACKAVLDFVTTAPSLGTIFADVMQIGVAVGLGVAQRRPPEL</sequence>
<gene>
    <name evidence="2" type="ORF">HYH02_015042</name>
</gene>
<feature type="region of interest" description="Disordered" evidence="1">
    <location>
        <begin position="52"/>
        <end position="80"/>
    </location>
</feature>
<proteinExistence type="predicted"/>
<dbReference type="EMBL" id="JAEHOD010000117">
    <property type="protein sequence ID" value="KAG2425215.1"/>
    <property type="molecule type" value="Genomic_DNA"/>
</dbReference>